<dbReference type="OrthoDB" id="310895at2759"/>
<dbReference type="Proteomes" id="UP000007797">
    <property type="component" value="Unassembled WGS sequence"/>
</dbReference>
<dbReference type="InterPro" id="IPR015590">
    <property type="entry name" value="Aldehyde_DH_dom"/>
</dbReference>
<dbReference type="STRING" id="1054147.F4PWH3"/>
<comment type="similarity">
    <text evidence="1 5">Belongs to the aldehyde dehydrogenase family.</text>
</comment>
<feature type="active site" evidence="4">
    <location>
        <position position="259"/>
    </location>
</feature>
<evidence type="ECO:0000313" key="8">
    <source>
        <dbReference type="Proteomes" id="UP000007797"/>
    </source>
</evidence>
<dbReference type="PANTHER" id="PTHR43720">
    <property type="entry name" value="2-AMINOMUCONIC SEMIALDEHYDE DEHYDROGENASE"/>
    <property type="match status" value="1"/>
</dbReference>
<dbReference type="GO" id="GO:0016620">
    <property type="term" value="F:oxidoreductase activity, acting on the aldehyde or oxo group of donors, NAD or NADP as acceptor"/>
    <property type="evidence" value="ECO:0007669"/>
    <property type="project" value="InterPro"/>
</dbReference>
<dbReference type="FunFam" id="3.40.605.10:FF:000026">
    <property type="entry name" value="Aldehyde dehydrogenase, putative"/>
    <property type="match status" value="1"/>
</dbReference>
<dbReference type="InterPro" id="IPR029510">
    <property type="entry name" value="Ald_DH_CS_GLU"/>
</dbReference>
<organism evidence="7 8">
    <name type="scientific">Cavenderia fasciculata</name>
    <name type="common">Slime mold</name>
    <name type="synonym">Dictyostelium fasciculatum</name>
    <dbReference type="NCBI Taxonomy" id="261658"/>
    <lineage>
        <taxon>Eukaryota</taxon>
        <taxon>Amoebozoa</taxon>
        <taxon>Evosea</taxon>
        <taxon>Eumycetozoa</taxon>
        <taxon>Dictyostelia</taxon>
        <taxon>Acytosteliales</taxon>
        <taxon>Cavenderiaceae</taxon>
        <taxon>Cavenderia</taxon>
    </lineage>
</organism>
<dbReference type="InterPro" id="IPR016163">
    <property type="entry name" value="Ald_DH_C"/>
</dbReference>
<dbReference type="Pfam" id="PF00171">
    <property type="entry name" value="Aldedh"/>
    <property type="match status" value="1"/>
</dbReference>
<evidence type="ECO:0000256" key="3">
    <source>
        <dbReference type="ARBA" id="ARBA00023027"/>
    </source>
</evidence>
<dbReference type="AlphaFoldDB" id="F4PWH3"/>
<protein>
    <submittedName>
        <fullName evidence="7">Aldehyde dehydrogenase</fullName>
    </submittedName>
</protein>
<keyword evidence="8" id="KW-1185">Reference proteome</keyword>
<dbReference type="KEGG" id="dfa:DFA_07461"/>
<dbReference type="Gene3D" id="1.25.40.20">
    <property type="entry name" value="Ankyrin repeat-containing domain"/>
    <property type="match status" value="1"/>
</dbReference>
<dbReference type="RefSeq" id="XP_004367320.1">
    <property type="nucleotide sequence ID" value="XM_004367263.1"/>
</dbReference>
<evidence type="ECO:0000313" key="7">
    <source>
        <dbReference type="EMBL" id="EGG20337.1"/>
    </source>
</evidence>
<accession>F4PWH3</accession>
<dbReference type="EMBL" id="GL883013">
    <property type="protein sequence ID" value="EGG20337.1"/>
    <property type="molecule type" value="Genomic_DNA"/>
</dbReference>
<dbReference type="SUPFAM" id="SSF48403">
    <property type="entry name" value="Ankyrin repeat"/>
    <property type="match status" value="1"/>
</dbReference>
<dbReference type="SUPFAM" id="SSF53720">
    <property type="entry name" value="ALDH-like"/>
    <property type="match status" value="1"/>
</dbReference>
<dbReference type="InterPro" id="IPR016160">
    <property type="entry name" value="Ald_DH_CS_CYS"/>
</dbReference>
<dbReference type="PROSITE" id="PS00070">
    <property type="entry name" value="ALDEHYDE_DEHYDR_CYS"/>
    <property type="match status" value="1"/>
</dbReference>
<name>F4PWH3_CACFS</name>
<keyword evidence="3" id="KW-0520">NAD</keyword>
<dbReference type="InterPro" id="IPR002110">
    <property type="entry name" value="Ankyrin_rpt"/>
</dbReference>
<dbReference type="GeneID" id="14872057"/>
<feature type="domain" description="Aldehyde dehydrogenase" evidence="6">
    <location>
        <begin position="30"/>
        <end position="488"/>
    </location>
</feature>
<dbReference type="CDD" id="cd07093">
    <property type="entry name" value="ALDH_F8_HMSADH"/>
    <property type="match status" value="1"/>
</dbReference>
<evidence type="ECO:0000256" key="2">
    <source>
        <dbReference type="ARBA" id="ARBA00023002"/>
    </source>
</evidence>
<dbReference type="PANTHER" id="PTHR43720:SF2">
    <property type="entry name" value="2-AMINOMUCONIC SEMIALDEHYDE DEHYDROGENASE"/>
    <property type="match status" value="1"/>
</dbReference>
<dbReference type="FunFam" id="3.40.605.10:FF:000001">
    <property type="entry name" value="Aldehyde dehydrogenase 1"/>
    <property type="match status" value="1"/>
</dbReference>
<dbReference type="Gene3D" id="3.40.309.10">
    <property type="entry name" value="Aldehyde Dehydrogenase, Chain A, domain 2"/>
    <property type="match status" value="1"/>
</dbReference>
<keyword evidence="2 5" id="KW-0560">Oxidoreductase</keyword>
<gene>
    <name evidence="7" type="ORF">DFA_07461</name>
</gene>
<proteinExistence type="inferred from homology"/>
<dbReference type="PROSITE" id="PS00687">
    <property type="entry name" value="ALDEHYDE_DEHYDR_GLU"/>
    <property type="match status" value="1"/>
</dbReference>
<dbReference type="FunFam" id="3.40.309.10:FF:000012">
    <property type="entry name" value="Betaine aldehyde dehydrogenase"/>
    <property type="match status" value="1"/>
</dbReference>
<evidence type="ECO:0000256" key="1">
    <source>
        <dbReference type="ARBA" id="ARBA00009986"/>
    </source>
</evidence>
<reference evidence="8" key="1">
    <citation type="journal article" date="2011" name="Genome Res.">
        <title>Phylogeny-wide analysis of social amoeba genomes highlights ancient origins for complex intercellular communication.</title>
        <authorList>
            <person name="Heidel A.J."/>
            <person name="Lawal H.M."/>
            <person name="Felder M."/>
            <person name="Schilde C."/>
            <person name="Helps N.R."/>
            <person name="Tunggal B."/>
            <person name="Rivero F."/>
            <person name="John U."/>
            <person name="Schleicher M."/>
            <person name="Eichinger L."/>
            <person name="Platzer M."/>
            <person name="Noegel A.A."/>
            <person name="Schaap P."/>
            <person name="Gloeckner G."/>
        </authorList>
    </citation>
    <scope>NUCLEOTIDE SEQUENCE [LARGE SCALE GENOMIC DNA]</scope>
    <source>
        <strain evidence="8">SH3</strain>
    </source>
</reference>
<evidence type="ECO:0000256" key="4">
    <source>
        <dbReference type="PROSITE-ProRule" id="PRU10007"/>
    </source>
</evidence>
<evidence type="ECO:0000256" key="5">
    <source>
        <dbReference type="RuleBase" id="RU003345"/>
    </source>
</evidence>
<sequence length="1085" mass="122166">MTTTNNNDNQPIEKIRNFINGEYRDPIDLKYLDNYNPSIGKVYSLVPDSNKKDIDLAVEAAKKAFPTWSRTTVKERSAVLTRIANCLEKRLEEFVIAESRDQGKPQQLARGLDIPRCVDNFRFFGGLILYEKENAYMQDTPIRAINYTHKRPVGVCGLISPWNLPLYLLTWKIAPAIAVGNTCVCKPSEITPYTAYLLGQVLNEAGVPPGVVNIVFGNGPNAGSALVEHKDVPLISFTGGTVTGERIAKMAPLKKMSLELGGKNPAVIFEDCNWEETLSTSVRSSFNNQGEICLCNSRIYVQQSIYDRFVKEFVERSKKWIVGDPTCPNTNMGALVSKEHLAKIEYYVELARQEGGKIELGGQRSHVTWGDQYKDGYFYQPTIITGLANNSRVIMEEIFGPVVTITPFKDEAEAVELANSVQYGLSSSVWTQDITRAHRIAEQIQSGIVWINCWMIRDLRTPFGGQKQSGIGREGGEYSIDFYTEIKNNTIRFYNNNNNNKVDLILSPFNSVPIFVVGDLNYLTNVGTELKGDGCCQRPCRHLYKRIRMLEKELFTRVFSNVVLKKEIISLVYWVNRRRNAERLCYKWSTIMDSAELLAFFKLDDIVLKRIEEFERNVIKPGGGGGGSGSLTGSSGSSMGITENSHMLQFACQGAARGGNLVLLQRIVMLYPASTIAWLGSFVDQALIGGHMDVIRYFRDHCHPSAIASGALPPHPYKTNIGTSFDLTQCLQQDEEKVLEIITYLSKQGHSFISEPIIAAAIKGYLKVIQLIESKSPPNKIRYDNAMDLAAENGHLHIVQYLHERKKLSQSDGSETKDNVILCNTAAMNMASRGGHLHVIQFLHFNRTEGASTSAVDEAVRHGHANVVEFLLANRTEGYRDAFHILIAKGLQHPCFQMIHRYTPVYNKRPRLLELATEKGDLEMIKFLHFNRHKDQLGDSIDLACQHNNMQVLEFLQSHRTESATIKSLNWASRHGNIKMLQLLVKHYTPKINVSMYDEYGIFVKDETLVMAAIHGRFDMVRYLWQDRYDFVKGQRAEAILEASLTSAGQHTHGYTEHQKSIRPLIVKYLSEQVLDTTDADGALS</sequence>
<dbReference type="InterPro" id="IPR016162">
    <property type="entry name" value="Ald_DH_N"/>
</dbReference>
<dbReference type="InterPro" id="IPR016161">
    <property type="entry name" value="Ald_DH/histidinol_DH"/>
</dbReference>
<dbReference type="Pfam" id="PF12796">
    <property type="entry name" value="Ank_2"/>
    <property type="match status" value="1"/>
</dbReference>
<evidence type="ECO:0000259" key="6">
    <source>
        <dbReference type="Pfam" id="PF00171"/>
    </source>
</evidence>
<dbReference type="Gene3D" id="3.40.605.10">
    <property type="entry name" value="Aldehyde Dehydrogenase, Chain A, domain 1"/>
    <property type="match status" value="1"/>
</dbReference>
<dbReference type="SMART" id="SM00248">
    <property type="entry name" value="ANK"/>
    <property type="match status" value="3"/>
</dbReference>
<dbReference type="InterPro" id="IPR036770">
    <property type="entry name" value="Ankyrin_rpt-contain_sf"/>
</dbReference>